<keyword evidence="3" id="KW-1185">Reference proteome</keyword>
<accession>W1NHJ9</accession>
<dbReference type="HOGENOM" id="CLU_1637678_0_0_1"/>
<name>W1NHJ9_AMBTC</name>
<gene>
    <name evidence="2" type="ORF">AMTR_s00009p00221430</name>
</gene>
<evidence type="ECO:0000256" key="1">
    <source>
        <dbReference type="SAM" id="MobiDB-lite"/>
    </source>
</evidence>
<protein>
    <submittedName>
        <fullName evidence="2">Uncharacterized protein</fullName>
    </submittedName>
</protein>
<proteinExistence type="predicted"/>
<evidence type="ECO:0000313" key="3">
    <source>
        <dbReference type="Proteomes" id="UP000017836"/>
    </source>
</evidence>
<evidence type="ECO:0000313" key="2">
    <source>
        <dbReference type="EMBL" id="ERM94973.1"/>
    </source>
</evidence>
<feature type="region of interest" description="Disordered" evidence="1">
    <location>
        <begin position="124"/>
        <end position="149"/>
    </location>
</feature>
<dbReference type="Proteomes" id="UP000017836">
    <property type="component" value="Unassembled WGS sequence"/>
</dbReference>
<dbReference type="Gramene" id="ERM94973">
    <property type="protein sequence ID" value="ERM94973"/>
    <property type="gene ID" value="AMTR_s00009p00221430"/>
</dbReference>
<sequence length="162" mass="17556">MYFSGKGAKSKGLALPSSNGDRGFITPRFKDLDLVHLFTNLGLPKSRFSDITSKSDQHEKLKDVMLKVSKSMTESLASKYVFKEPLAGHNDKRGFSNTGSKAGAKGDEDVQFGAKRKLPFSVAAGGGRKGYGDGEKRSKGNRVYPTTPFCRSKAGKLTRCQG</sequence>
<organism evidence="2 3">
    <name type="scientific">Amborella trichopoda</name>
    <dbReference type="NCBI Taxonomy" id="13333"/>
    <lineage>
        <taxon>Eukaryota</taxon>
        <taxon>Viridiplantae</taxon>
        <taxon>Streptophyta</taxon>
        <taxon>Embryophyta</taxon>
        <taxon>Tracheophyta</taxon>
        <taxon>Spermatophyta</taxon>
        <taxon>Magnoliopsida</taxon>
        <taxon>Amborellales</taxon>
        <taxon>Amborellaceae</taxon>
        <taxon>Amborella</taxon>
    </lineage>
</organism>
<feature type="region of interest" description="Disordered" evidence="1">
    <location>
        <begin position="87"/>
        <end position="108"/>
    </location>
</feature>
<dbReference type="EMBL" id="KI397501">
    <property type="protein sequence ID" value="ERM94973.1"/>
    <property type="molecule type" value="Genomic_DNA"/>
</dbReference>
<reference evidence="3" key="1">
    <citation type="journal article" date="2013" name="Science">
        <title>The Amborella genome and the evolution of flowering plants.</title>
        <authorList>
            <consortium name="Amborella Genome Project"/>
        </authorList>
    </citation>
    <scope>NUCLEOTIDE SEQUENCE [LARGE SCALE GENOMIC DNA]</scope>
</reference>
<dbReference type="AlphaFoldDB" id="W1NHJ9"/>